<feature type="domain" description="NADH-Ubiquinone oxidoreductase (complex I) chain 5 N-terminal" evidence="12">
    <location>
        <begin position="67"/>
        <end position="117"/>
    </location>
</feature>
<reference evidence="13" key="1">
    <citation type="submission" date="2024-03" db="EMBL/GenBank/DDBJ databases">
        <title>WGS assembly of Saponaria officinalis var. Norfolk2.</title>
        <authorList>
            <person name="Jenkins J."/>
            <person name="Shu S."/>
            <person name="Grimwood J."/>
            <person name="Barry K."/>
            <person name="Goodstein D."/>
            <person name="Schmutz J."/>
            <person name="Leebens-Mack J."/>
            <person name="Osbourn A."/>
        </authorList>
    </citation>
    <scope>NUCLEOTIDE SEQUENCE [LARGE SCALE GENOMIC DNA]</scope>
    <source>
        <strain evidence="13">JIC</strain>
    </source>
</reference>
<feature type="transmembrane region" description="Helical" evidence="10">
    <location>
        <begin position="278"/>
        <end position="302"/>
    </location>
</feature>
<keyword evidence="3" id="KW-0813">Transport</keyword>
<protein>
    <recommendedName>
        <fullName evidence="15">NADH dehydrogenase subunit F</fullName>
    </recommendedName>
</protein>
<evidence type="ECO:0000256" key="7">
    <source>
        <dbReference type="ARBA" id="ARBA00023027"/>
    </source>
</evidence>
<dbReference type="EMBL" id="JBDFQZ010000034">
    <property type="protein sequence ID" value="KAK9662737.1"/>
    <property type="molecule type" value="Genomic_DNA"/>
</dbReference>
<evidence type="ECO:0000256" key="8">
    <source>
        <dbReference type="ARBA" id="ARBA00023136"/>
    </source>
</evidence>
<dbReference type="PRINTS" id="PR01434">
    <property type="entry name" value="NADHDHGNASE5"/>
</dbReference>
<evidence type="ECO:0000256" key="5">
    <source>
        <dbReference type="ARBA" id="ARBA00022967"/>
    </source>
</evidence>
<keyword evidence="7" id="KW-0520">NAD</keyword>
<feature type="transmembrane region" description="Helical" evidence="10">
    <location>
        <begin position="77"/>
        <end position="101"/>
    </location>
</feature>
<feature type="transmembrane region" description="Helical" evidence="10">
    <location>
        <begin position="31"/>
        <end position="52"/>
    </location>
</feature>
<accession>A0AAW1GGM5</accession>
<proteinExistence type="inferred from homology"/>
<evidence type="ECO:0000256" key="4">
    <source>
        <dbReference type="ARBA" id="ARBA00022692"/>
    </source>
</evidence>
<evidence type="ECO:0000256" key="6">
    <source>
        <dbReference type="ARBA" id="ARBA00022989"/>
    </source>
</evidence>
<dbReference type="GO" id="GO:0016020">
    <property type="term" value="C:membrane"/>
    <property type="evidence" value="ECO:0007669"/>
    <property type="project" value="UniProtKB-SubCell"/>
</dbReference>
<dbReference type="InterPro" id="IPR003945">
    <property type="entry name" value="NU5C-like"/>
</dbReference>
<feature type="transmembrane region" description="Helical" evidence="10">
    <location>
        <begin position="251"/>
        <end position="272"/>
    </location>
</feature>
<keyword evidence="14" id="KW-1185">Reference proteome</keyword>
<evidence type="ECO:0000256" key="9">
    <source>
        <dbReference type="SAM" id="MobiDB-lite"/>
    </source>
</evidence>
<evidence type="ECO:0000256" key="1">
    <source>
        <dbReference type="ARBA" id="ARBA00004141"/>
    </source>
</evidence>
<dbReference type="PRINTS" id="PR01435">
    <property type="entry name" value="NPOXDRDTASE5"/>
</dbReference>
<organism evidence="13 14">
    <name type="scientific">Saponaria officinalis</name>
    <name type="common">Common soapwort</name>
    <name type="synonym">Lychnis saponaria</name>
    <dbReference type="NCBI Taxonomy" id="3572"/>
    <lineage>
        <taxon>Eukaryota</taxon>
        <taxon>Viridiplantae</taxon>
        <taxon>Streptophyta</taxon>
        <taxon>Embryophyta</taxon>
        <taxon>Tracheophyta</taxon>
        <taxon>Spermatophyta</taxon>
        <taxon>Magnoliopsida</taxon>
        <taxon>eudicotyledons</taxon>
        <taxon>Gunneridae</taxon>
        <taxon>Pentapetalae</taxon>
        <taxon>Caryophyllales</taxon>
        <taxon>Caryophyllaceae</taxon>
        <taxon>Caryophylleae</taxon>
        <taxon>Saponaria</taxon>
    </lineage>
</organism>
<dbReference type="AlphaFoldDB" id="A0AAW1GGM5"/>
<evidence type="ECO:0000259" key="12">
    <source>
        <dbReference type="Pfam" id="PF00662"/>
    </source>
</evidence>
<feature type="domain" description="NADH:quinone oxidoreductase/Mrp antiporter transmembrane" evidence="11">
    <location>
        <begin position="133"/>
        <end position="321"/>
    </location>
</feature>
<comment type="subcellular location">
    <subcellularLocation>
        <location evidence="1">Membrane</location>
        <topology evidence="1">Multi-pass membrane protein</topology>
    </subcellularLocation>
</comment>
<sequence length="409" mass="46468">MDHTVHSTSRSFVNRSGTSPFSDSDPNLRRMWAFTSIFFLTITMIFSMMLSIQQINSNSIYQYVWSWTINNDFSFEFGYFLDPLTSIMSVLITTVAILVLIYSDNYMSHDGGYLRFFAYMSFFNTSMLGLVTSNLIQIYIFWELVGMCSYLLIGFWFTRPIAANACQKAFVTNRVGDFGLLLGILGLYWVTGSFDFRDLFEIFTNLIKNNEVNLFFCILCTFLLFAGAVAKSAQFPLHVWLPDAMEGPTPISALIHAATMVAAGIFLVARLFPLFKVIPYIMYVIAFIGIITLFFGATLALAQKDIKRSLAYSTNVSIGLYDVSSRYGFLSSCFISFDYSCLFKSIIVFRIRVPYSFNGNACWIFSRKESEYGSYGGINKTSSNYKNGFFNRYAFALWASTPGLLLVQR</sequence>
<dbReference type="InterPro" id="IPR001750">
    <property type="entry name" value="ND/Mrp_TM"/>
</dbReference>
<dbReference type="GO" id="GO:0003954">
    <property type="term" value="F:NADH dehydrogenase activity"/>
    <property type="evidence" value="ECO:0007669"/>
    <property type="project" value="TreeGrafter"/>
</dbReference>
<evidence type="ECO:0000313" key="14">
    <source>
        <dbReference type="Proteomes" id="UP001443914"/>
    </source>
</evidence>
<dbReference type="GO" id="GO:0042773">
    <property type="term" value="P:ATP synthesis coupled electron transport"/>
    <property type="evidence" value="ECO:0007669"/>
    <property type="project" value="InterPro"/>
</dbReference>
<feature type="transmembrane region" description="Helical" evidence="10">
    <location>
        <begin position="170"/>
        <end position="192"/>
    </location>
</feature>
<evidence type="ECO:0000256" key="3">
    <source>
        <dbReference type="ARBA" id="ARBA00022448"/>
    </source>
</evidence>
<dbReference type="PANTHER" id="PTHR42829:SF2">
    <property type="entry name" value="NADH-UBIQUINONE OXIDOREDUCTASE CHAIN 5"/>
    <property type="match status" value="1"/>
</dbReference>
<evidence type="ECO:0000256" key="2">
    <source>
        <dbReference type="ARBA" id="ARBA00008200"/>
    </source>
</evidence>
<dbReference type="InterPro" id="IPR001516">
    <property type="entry name" value="Proton_antipo_N"/>
</dbReference>
<keyword evidence="4 10" id="KW-0812">Transmembrane</keyword>
<name>A0AAW1GGM5_SAPOF</name>
<dbReference type="GO" id="GO:0008137">
    <property type="term" value="F:NADH dehydrogenase (ubiquinone) activity"/>
    <property type="evidence" value="ECO:0007669"/>
    <property type="project" value="InterPro"/>
</dbReference>
<dbReference type="GO" id="GO:0009507">
    <property type="term" value="C:chloroplast"/>
    <property type="evidence" value="ECO:0007669"/>
    <property type="project" value="TreeGrafter"/>
</dbReference>
<evidence type="ECO:0000313" key="13">
    <source>
        <dbReference type="EMBL" id="KAK9662737.1"/>
    </source>
</evidence>
<feature type="transmembrane region" description="Helical" evidence="10">
    <location>
        <begin position="212"/>
        <end position="230"/>
    </location>
</feature>
<dbReference type="PANTHER" id="PTHR42829">
    <property type="entry name" value="NADH-UBIQUINONE OXIDOREDUCTASE CHAIN 5"/>
    <property type="match status" value="1"/>
</dbReference>
<gene>
    <name evidence="13" type="ORF">RND81_O347900</name>
</gene>
<keyword evidence="6 10" id="KW-1133">Transmembrane helix</keyword>
<dbReference type="GO" id="GO:0015990">
    <property type="term" value="P:electron transport coupled proton transport"/>
    <property type="evidence" value="ECO:0007669"/>
    <property type="project" value="TreeGrafter"/>
</dbReference>
<evidence type="ECO:0000259" key="11">
    <source>
        <dbReference type="Pfam" id="PF00361"/>
    </source>
</evidence>
<evidence type="ECO:0008006" key="15">
    <source>
        <dbReference type="Google" id="ProtNLM"/>
    </source>
</evidence>
<comment type="similarity">
    <text evidence="2">Belongs to the complex I subunit 5 family.</text>
</comment>
<feature type="region of interest" description="Disordered" evidence="9">
    <location>
        <begin position="1"/>
        <end position="23"/>
    </location>
</feature>
<keyword evidence="5" id="KW-1278">Translocase</keyword>
<dbReference type="Proteomes" id="UP001443914">
    <property type="component" value="Unassembled WGS sequence"/>
</dbReference>
<feature type="transmembrane region" description="Helical" evidence="10">
    <location>
        <begin position="138"/>
        <end position="158"/>
    </location>
</feature>
<dbReference type="Pfam" id="PF00662">
    <property type="entry name" value="Proton_antipo_N"/>
    <property type="match status" value="1"/>
</dbReference>
<feature type="transmembrane region" description="Helical" evidence="10">
    <location>
        <begin position="113"/>
        <end position="132"/>
    </location>
</feature>
<keyword evidence="8 10" id="KW-0472">Membrane</keyword>
<dbReference type="Pfam" id="PF00361">
    <property type="entry name" value="Proton_antipo_M"/>
    <property type="match status" value="1"/>
</dbReference>
<evidence type="ECO:0000256" key="10">
    <source>
        <dbReference type="SAM" id="Phobius"/>
    </source>
</evidence>
<comment type="caution">
    <text evidence="13">The sequence shown here is derived from an EMBL/GenBank/DDBJ whole genome shotgun (WGS) entry which is preliminary data.</text>
</comment>